<dbReference type="GO" id="GO:0016646">
    <property type="term" value="F:oxidoreductase activity, acting on the CH-NH group of donors, NAD or NADP as acceptor"/>
    <property type="evidence" value="ECO:0007669"/>
    <property type="project" value="UniProtKB-ARBA"/>
</dbReference>
<evidence type="ECO:0000256" key="1">
    <source>
        <dbReference type="ARBA" id="ARBA00001917"/>
    </source>
</evidence>
<keyword evidence="7" id="KW-1185">Reference proteome</keyword>
<evidence type="ECO:0000256" key="4">
    <source>
        <dbReference type="ARBA" id="ARBA00038054"/>
    </source>
</evidence>
<dbReference type="SMART" id="SM00903">
    <property type="entry name" value="Flavin_Reduct"/>
    <property type="match status" value="1"/>
</dbReference>
<dbReference type="PANTHER" id="PTHR33798:SF5">
    <property type="entry name" value="FLAVIN REDUCTASE LIKE DOMAIN-CONTAINING PROTEIN"/>
    <property type="match status" value="1"/>
</dbReference>
<dbReference type="PANTHER" id="PTHR33798">
    <property type="entry name" value="FLAVOPROTEIN OXYGENASE"/>
    <property type="match status" value="1"/>
</dbReference>
<evidence type="ECO:0000313" key="7">
    <source>
        <dbReference type="Proteomes" id="UP000249890"/>
    </source>
</evidence>
<name>A0A2Z2KFS1_9BACL</name>
<evidence type="ECO:0000259" key="5">
    <source>
        <dbReference type="SMART" id="SM00903"/>
    </source>
</evidence>
<dbReference type="OrthoDB" id="9794638at2"/>
<reference evidence="6 7" key="1">
    <citation type="submission" date="2017-06" db="EMBL/GenBank/DDBJ databases">
        <title>Complete genome sequence of Paenibacillus donghaensis KCTC 13049T isolated from East Sea sediment, South Korea.</title>
        <authorList>
            <person name="Jung B.K."/>
            <person name="Hong S.-J."/>
            <person name="Shin J.-H."/>
        </authorList>
    </citation>
    <scope>NUCLEOTIDE SEQUENCE [LARGE SCALE GENOMIC DNA]</scope>
    <source>
        <strain evidence="6 7">KCTC 13049</strain>
    </source>
</reference>
<dbReference type="Proteomes" id="UP000249890">
    <property type="component" value="Chromosome"/>
</dbReference>
<dbReference type="KEGG" id="pdh:B9T62_30235"/>
<dbReference type="EMBL" id="CP021780">
    <property type="protein sequence ID" value="ASA24657.1"/>
    <property type="molecule type" value="Genomic_DNA"/>
</dbReference>
<organism evidence="6 7">
    <name type="scientific">Paenibacillus donghaensis</name>
    <dbReference type="NCBI Taxonomy" id="414771"/>
    <lineage>
        <taxon>Bacteria</taxon>
        <taxon>Bacillati</taxon>
        <taxon>Bacillota</taxon>
        <taxon>Bacilli</taxon>
        <taxon>Bacillales</taxon>
        <taxon>Paenibacillaceae</taxon>
        <taxon>Paenibacillus</taxon>
    </lineage>
</organism>
<dbReference type="AlphaFoldDB" id="A0A2Z2KFS1"/>
<feature type="domain" description="Flavin reductase like" evidence="5">
    <location>
        <begin position="19"/>
        <end position="170"/>
    </location>
</feature>
<dbReference type="SUPFAM" id="SSF50475">
    <property type="entry name" value="FMN-binding split barrel"/>
    <property type="match status" value="1"/>
</dbReference>
<gene>
    <name evidence="6" type="ORF">B9T62_30235</name>
</gene>
<dbReference type="InterPro" id="IPR012349">
    <property type="entry name" value="Split_barrel_FMN-bd"/>
</dbReference>
<accession>A0A2Z2KFS1</accession>
<comment type="similarity">
    <text evidence="4">Belongs to the flavoredoxin family.</text>
</comment>
<keyword evidence="3" id="KW-0288">FMN</keyword>
<dbReference type="GO" id="GO:0010181">
    <property type="term" value="F:FMN binding"/>
    <property type="evidence" value="ECO:0007669"/>
    <property type="project" value="InterPro"/>
</dbReference>
<evidence type="ECO:0000256" key="2">
    <source>
        <dbReference type="ARBA" id="ARBA00022630"/>
    </source>
</evidence>
<protein>
    <recommendedName>
        <fullName evidence="5">Flavin reductase like domain-containing protein</fullName>
    </recommendedName>
</protein>
<sequence>MFIQTANQSVHDNYKLLIGSIVPRPIAFVTSINEQGVVNAAPFSFFNIVSDDPAMVMFSCVRKPDGEMKDTARNIMHTKEYVVHVVDEENVAAVNHTSINAPAGVSELELAGLTPVAGQLVKVPRVLECRIAMECRLVQQLDLGHCDMIIGEVVGFHIAEELYENGRIDISRLKPVSRLAGASYAAVGRIFDMDRPVYRPESEG</sequence>
<comment type="cofactor">
    <cofactor evidence="1">
        <name>FMN</name>
        <dbReference type="ChEBI" id="CHEBI:58210"/>
    </cofactor>
</comment>
<dbReference type="RefSeq" id="WP_087918627.1">
    <property type="nucleotide sequence ID" value="NZ_CP021780.1"/>
</dbReference>
<dbReference type="Pfam" id="PF01613">
    <property type="entry name" value="Flavin_Reduct"/>
    <property type="match status" value="1"/>
</dbReference>
<evidence type="ECO:0000256" key="3">
    <source>
        <dbReference type="ARBA" id="ARBA00022643"/>
    </source>
</evidence>
<dbReference type="InterPro" id="IPR002563">
    <property type="entry name" value="Flavin_Rdtase-like_dom"/>
</dbReference>
<keyword evidence="2" id="KW-0285">Flavoprotein</keyword>
<dbReference type="Gene3D" id="2.30.110.10">
    <property type="entry name" value="Electron Transport, Fmn-binding Protein, Chain A"/>
    <property type="match status" value="1"/>
</dbReference>
<proteinExistence type="inferred from homology"/>
<evidence type="ECO:0000313" key="6">
    <source>
        <dbReference type="EMBL" id="ASA24657.1"/>
    </source>
</evidence>